<name>A0A4Y7JHP1_PAPSO</name>
<evidence type="ECO:0000313" key="2">
    <source>
        <dbReference type="EMBL" id="RZC60634.1"/>
    </source>
</evidence>
<feature type="region of interest" description="Disordered" evidence="1">
    <location>
        <begin position="1"/>
        <end position="27"/>
    </location>
</feature>
<dbReference type="Proteomes" id="UP000316621">
    <property type="component" value="Chromosome 5"/>
</dbReference>
<accession>A0A4Y7JHP1</accession>
<keyword evidence="3" id="KW-1185">Reference proteome</keyword>
<evidence type="ECO:0000313" key="3">
    <source>
        <dbReference type="Proteomes" id="UP000316621"/>
    </source>
</evidence>
<sequence length="80" mass="8822">MLNQKMLGISAPSTPQTQKSMRRESAKGKFSQPVIYYSVLRGLVKLIEKSIVTAEEVGTNYQGVQSGSFKPGVLHYESES</sequence>
<evidence type="ECO:0000256" key="1">
    <source>
        <dbReference type="SAM" id="MobiDB-lite"/>
    </source>
</evidence>
<organism evidence="2 3">
    <name type="scientific">Papaver somniferum</name>
    <name type="common">Opium poppy</name>
    <dbReference type="NCBI Taxonomy" id="3469"/>
    <lineage>
        <taxon>Eukaryota</taxon>
        <taxon>Viridiplantae</taxon>
        <taxon>Streptophyta</taxon>
        <taxon>Embryophyta</taxon>
        <taxon>Tracheophyta</taxon>
        <taxon>Spermatophyta</taxon>
        <taxon>Magnoliopsida</taxon>
        <taxon>Ranunculales</taxon>
        <taxon>Papaveraceae</taxon>
        <taxon>Papaveroideae</taxon>
        <taxon>Papaver</taxon>
    </lineage>
</organism>
<protein>
    <submittedName>
        <fullName evidence="2">Uncharacterized protein</fullName>
    </submittedName>
</protein>
<dbReference type="AlphaFoldDB" id="A0A4Y7JHP1"/>
<proteinExistence type="predicted"/>
<dbReference type="EMBL" id="CM010719">
    <property type="protein sequence ID" value="RZC60634.1"/>
    <property type="molecule type" value="Genomic_DNA"/>
</dbReference>
<gene>
    <name evidence="2" type="ORF">C5167_022391</name>
</gene>
<reference evidence="2 3" key="1">
    <citation type="journal article" date="2018" name="Science">
        <title>The opium poppy genome and morphinan production.</title>
        <authorList>
            <person name="Guo L."/>
            <person name="Winzer T."/>
            <person name="Yang X."/>
            <person name="Li Y."/>
            <person name="Ning Z."/>
            <person name="He Z."/>
            <person name="Teodor R."/>
            <person name="Lu Y."/>
            <person name="Bowser T.A."/>
            <person name="Graham I.A."/>
            <person name="Ye K."/>
        </authorList>
    </citation>
    <scope>NUCLEOTIDE SEQUENCE [LARGE SCALE GENOMIC DNA]</scope>
    <source>
        <strain evidence="3">cv. HN1</strain>
        <tissue evidence="2">Leaves</tissue>
    </source>
</reference>
<dbReference type="Gramene" id="RZC60634">
    <property type="protein sequence ID" value="RZC60634"/>
    <property type="gene ID" value="C5167_022391"/>
</dbReference>